<evidence type="ECO:0000313" key="2">
    <source>
        <dbReference type="EMBL" id="WIA19456.1"/>
    </source>
</evidence>
<evidence type="ECO:0008006" key="4">
    <source>
        <dbReference type="Google" id="ProtNLM"/>
    </source>
</evidence>
<gene>
    <name evidence="2" type="ORF">OEZ85_004070</name>
</gene>
<sequence length="106" mass="11164">MMKQLQGMRARLSHLPDDERRSAAADMALKLASMWGLGDEGSEDEDEGGAAAARADGQQQLDVSAAADMALKLASMWGLGEEGSDDDEEAAAARADGQQQLDVKSI</sequence>
<name>A0ABY8UH19_TETOB</name>
<evidence type="ECO:0000313" key="3">
    <source>
        <dbReference type="Proteomes" id="UP001244341"/>
    </source>
</evidence>
<proteinExistence type="predicted"/>
<dbReference type="Proteomes" id="UP001244341">
    <property type="component" value="Chromosome 10b"/>
</dbReference>
<protein>
    <recommendedName>
        <fullName evidence="4">TFIIS N-terminal domain-containing protein</fullName>
    </recommendedName>
</protein>
<keyword evidence="3" id="KW-1185">Reference proteome</keyword>
<reference evidence="2 3" key="1">
    <citation type="submission" date="2023-05" db="EMBL/GenBank/DDBJ databases">
        <title>A 100% complete, gapless, phased diploid assembly of the Scenedesmus obliquus UTEX 3031 genome.</title>
        <authorList>
            <person name="Biondi T.C."/>
            <person name="Hanschen E.R."/>
            <person name="Kwon T."/>
            <person name="Eng W."/>
            <person name="Kruse C.P.S."/>
            <person name="Koehler S.I."/>
            <person name="Kunde Y."/>
            <person name="Gleasner C.D."/>
            <person name="You Mak K.T."/>
            <person name="Polle J."/>
            <person name="Hovde B.T."/>
            <person name="Starkenburg S.R."/>
        </authorList>
    </citation>
    <scope>NUCLEOTIDE SEQUENCE [LARGE SCALE GENOMIC DNA]</scope>
    <source>
        <strain evidence="2 3">DOE0152z</strain>
    </source>
</reference>
<feature type="region of interest" description="Disordered" evidence="1">
    <location>
        <begin position="1"/>
        <end position="21"/>
    </location>
</feature>
<evidence type="ECO:0000256" key="1">
    <source>
        <dbReference type="SAM" id="MobiDB-lite"/>
    </source>
</evidence>
<feature type="region of interest" description="Disordered" evidence="1">
    <location>
        <begin position="80"/>
        <end position="106"/>
    </location>
</feature>
<organism evidence="2 3">
    <name type="scientific">Tetradesmus obliquus</name>
    <name type="common">Green alga</name>
    <name type="synonym">Acutodesmus obliquus</name>
    <dbReference type="NCBI Taxonomy" id="3088"/>
    <lineage>
        <taxon>Eukaryota</taxon>
        <taxon>Viridiplantae</taxon>
        <taxon>Chlorophyta</taxon>
        <taxon>core chlorophytes</taxon>
        <taxon>Chlorophyceae</taxon>
        <taxon>CS clade</taxon>
        <taxon>Sphaeropleales</taxon>
        <taxon>Scenedesmaceae</taxon>
        <taxon>Tetradesmus</taxon>
    </lineage>
</organism>
<feature type="region of interest" description="Disordered" evidence="1">
    <location>
        <begin position="37"/>
        <end position="59"/>
    </location>
</feature>
<dbReference type="EMBL" id="CP126217">
    <property type="protein sequence ID" value="WIA19456.1"/>
    <property type="molecule type" value="Genomic_DNA"/>
</dbReference>
<accession>A0ABY8UH19</accession>